<keyword evidence="2" id="KW-1185">Reference proteome</keyword>
<sequence>MERKAKLVCSVVGFLGLLSAVLSFAAEGTKTTTSQIRPTPDGCVSPSSPAVGLGFAAAVVLLIAQTIITVTTVRICCRQGCSYRSKSCLILAVICFVVSWITFVIASLMIITGALLNQRDEVDSLNFDECSVLLPVLQPGVFAGAAVLSLTSLALGIVYYLVMDSTKIRNGSWAGTVATASNQSGIAMAQPQFPPPDTQAPVFVHEDTYMRRQFT</sequence>
<proteinExistence type="predicted"/>
<dbReference type="EMBL" id="CM037161">
    <property type="protein sequence ID" value="KAH7853378.1"/>
    <property type="molecule type" value="Genomic_DNA"/>
</dbReference>
<organism evidence="1 2">
    <name type="scientific">Vaccinium darrowii</name>
    <dbReference type="NCBI Taxonomy" id="229202"/>
    <lineage>
        <taxon>Eukaryota</taxon>
        <taxon>Viridiplantae</taxon>
        <taxon>Streptophyta</taxon>
        <taxon>Embryophyta</taxon>
        <taxon>Tracheophyta</taxon>
        <taxon>Spermatophyta</taxon>
        <taxon>Magnoliopsida</taxon>
        <taxon>eudicotyledons</taxon>
        <taxon>Gunneridae</taxon>
        <taxon>Pentapetalae</taxon>
        <taxon>asterids</taxon>
        <taxon>Ericales</taxon>
        <taxon>Ericaceae</taxon>
        <taxon>Vaccinioideae</taxon>
        <taxon>Vaccinieae</taxon>
        <taxon>Vaccinium</taxon>
    </lineage>
</organism>
<dbReference type="Proteomes" id="UP000828048">
    <property type="component" value="Chromosome 11"/>
</dbReference>
<name>A0ACB7YJL0_9ERIC</name>
<gene>
    <name evidence="1" type="ORF">Vadar_001723</name>
</gene>
<protein>
    <submittedName>
        <fullName evidence="1">Uncharacterized protein</fullName>
    </submittedName>
</protein>
<evidence type="ECO:0000313" key="1">
    <source>
        <dbReference type="EMBL" id="KAH7853378.1"/>
    </source>
</evidence>
<accession>A0ACB7YJL0</accession>
<comment type="caution">
    <text evidence="1">The sequence shown here is derived from an EMBL/GenBank/DDBJ whole genome shotgun (WGS) entry which is preliminary data.</text>
</comment>
<evidence type="ECO:0000313" key="2">
    <source>
        <dbReference type="Proteomes" id="UP000828048"/>
    </source>
</evidence>
<reference evidence="1 2" key="1">
    <citation type="journal article" date="2021" name="Hortic Res">
        <title>High-quality reference genome and annotation aids understanding of berry development for evergreen blueberry (Vaccinium darrowii).</title>
        <authorList>
            <person name="Yu J."/>
            <person name="Hulse-Kemp A.M."/>
            <person name="Babiker E."/>
            <person name="Staton M."/>
        </authorList>
    </citation>
    <scope>NUCLEOTIDE SEQUENCE [LARGE SCALE GENOMIC DNA]</scope>
    <source>
        <strain evidence="2">cv. NJ 8807/NJ 8810</strain>
        <tissue evidence="1">Young leaf</tissue>
    </source>
</reference>